<keyword evidence="1" id="KW-1133">Transmembrane helix</keyword>
<dbReference type="Proteomes" id="UP000179233">
    <property type="component" value="Unassembled WGS sequence"/>
</dbReference>
<sequence>MAWADPACTDPSGEIATLQGFGCIFQNLLGIVVPLLGLALFVLLLVGGFQYMTAGGDPKQTQKASGTITTAIIGIAVVIGVWFIFRILGAITGLDLLNFVIPG</sequence>
<reference evidence="2 3" key="1">
    <citation type="journal article" date="2016" name="Nat. Commun.">
        <title>Thousands of microbial genomes shed light on interconnected biogeochemical processes in an aquifer system.</title>
        <authorList>
            <person name="Anantharaman K."/>
            <person name="Brown C.T."/>
            <person name="Hug L.A."/>
            <person name="Sharon I."/>
            <person name="Castelle C.J."/>
            <person name="Probst A.J."/>
            <person name="Thomas B.C."/>
            <person name="Singh A."/>
            <person name="Wilkins M.J."/>
            <person name="Karaoz U."/>
            <person name="Brodie E.L."/>
            <person name="Williams K.H."/>
            <person name="Hubbard S.S."/>
            <person name="Banfield J.F."/>
        </authorList>
    </citation>
    <scope>NUCLEOTIDE SEQUENCE [LARGE SCALE GENOMIC DNA]</scope>
</reference>
<dbReference type="Pfam" id="PF18895">
    <property type="entry name" value="T4SS_pilin"/>
    <property type="match status" value="1"/>
</dbReference>
<evidence type="ECO:0000313" key="3">
    <source>
        <dbReference type="Proteomes" id="UP000179233"/>
    </source>
</evidence>
<organism evidence="2 3">
    <name type="scientific">Candidatus Chisholmbacteria bacterium RIFCSPHIGHO2_01_FULL_52_32</name>
    <dbReference type="NCBI Taxonomy" id="1797591"/>
    <lineage>
        <taxon>Bacteria</taxon>
        <taxon>Candidatus Chisholmiibacteriota</taxon>
    </lineage>
</organism>
<dbReference type="AlphaFoldDB" id="A0A1G1VQF8"/>
<comment type="caution">
    <text evidence="2">The sequence shown here is derived from an EMBL/GenBank/DDBJ whole genome shotgun (WGS) entry which is preliminary data.</text>
</comment>
<keyword evidence="1" id="KW-0472">Membrane</keyword>
<dbReference type="EMBL" id="MHCJ01000008">
    <property type="protein sequence ID" value="OGY17613.1"/>
    <property type="molecule type" value="Genomic_DNA"/>
</dbReference>
<evidence type="ECO:0000256" key="1">
    <source>
        <dbReference type="SAM" id="Phobius"/>
    </source>
</evidence>
<feature type="transmembrane region" description="Helical" evidence="1">
    <location>
        <begin position="64"/>
        <end position="85"/>
    </location>
</feature>
<dbReference type="InterPro" id="IPR043993">
    <property type="entry name" value="T4SS_pilin"/>
</dbReference>
<evidence type="ECO:0000313" key="2">
    <source>
        <dbReference type="EMBL" id="OGY17613.1"/>
    </source>
</evidence>
<protein>
    <submittedName>
        <fullName evidence="2">Uncharacterized protein</fullName>
    </submittedName>
</protein>
<gene>
    <name evidence="2" type="ORF">A2786_00005</name>
</gene>
<proteinExistence type="predicted"/>
<name>A0A1G1VQF8_9BACT</name>
<feature type="transmembrane region" description="Helical" evidence="1">
    <location>
        <begin position="28"/>
        <end position="52"/>
    </location>
</feature>
<accession>A0A1G1VQF8</accession>
<keyword evidence="1" id="KW-0812">Transmembrane</keyword>